<proteinExistence type="predicted"/>
<reference evidence="1" key="1">
    <citation type="submission" date="2020-08" db="EMBL/GenBank/DDBJ databases">
        <title>Multicomponent nature underlies the extraordinary mechanical properties of spider dragline silk.</title>
        <authorList>
            <person name="Kono N."/>
            <person name="Nakamura H."/>
            <person name="Mori M."/>
            <person name="Yoshida Y."/>
            <person name="Ohtoshi R."/>
            <person name="Malay A.D."/>
            <person name="Moran D.A.P."/>
            <person name="Tomita M."/>
            <person name="Numata K."/>
            <person name="Arakawa K."/>
        </authorList>
    </citation>
    <scope>NUCLEOTIDE SEQUENCE</scope>
</reference>
<gene>
    <name evidence="1" type="ORF">NPIL_53251</name>
</gene>
<dbReference type="EMBL" id="BMAW01055683">
    <property type="protein sequence ID" value="GFT02285.1"/>
    <property type="molecule type" value="Genomic_DNA"/>
</dbReference>
<organism evidence="1 2">
    <name type="scientific">Nephila pilipes</name>
    <name type="common">Giant wood spider</name>
    <name type="synonym">Nephila maculata</name>
    <dbReference type="NCBI Taxonomy" id="299642"/>
    <lineage>
        <taxon>Eukaryota</taxon>
        <taxon>Metazoa</taxon>
        <taxon>Ecdysozoa</taxon>
        <taxon>Arthropoda</taxon>
        <taxon>Chelicerata</taxon>
        <taxon>Arachnida</taxon>
        <taxon>Araneae</taxon>
        <taxon>Araneomorphae</taxon>
        <taxon>Entelegynae</taxon>
        <taxon>Araneoidea</taxon>
        <taxon>Nephilidae</taxon>
        <taxon>Nephila</taxon>
    </lineage>
</organism>
<protein>
    <submittedName>
        <fullName evidence="1">Uncharacterized protein</fullName>
    </submittedName>
</protein>
<name>A0A8X6TCW5_NEPPI</name>
<keyword evidence="2" id="KW-1185">Reference proteome</keyword>
<accession>A0A8X6TCW5</accession>
<dbReference type="AlphaFoldDB" id="A0A8X6TCW5"/>
<evidence type="ECO:0000313" key="1">
    <source>
        <dbReference type="EMBL" id="GFT02285.1"/>
    </source>
</evidence>
<sequence>MDASLLHELKKVSSSTKELSTSFVPYENVETETCKNFNGYRMIDVSAFLKFCNDTSMCKHCQSLLILTELYSLFQVQYPRCDYSPNFQSCPMIGEKKKVPEINRMSILAMRSIGDGLPAKFAFPHITKDVQSHKH</sequence>
<evidence type="ECO:0000313" key="2">
    <source>
        <dbReference type="Proteomes" id="UP000887013"/>
    </source>
</evidence>
<comment type="caution">
    <text evidence="1">The sequence shown here is derived from an EMBL/GenBank/DDBJ whole genome shotgun (WGS) entry which is preliminary data.</text>
</comment>
<dbReference type="Proteomes" id="UP000887013">
    <property type="component" value="Unassembled WGS sequence"/>
</dbReference>